<protein>
    <submittedName>
        <fullName evidence="2">Uncharacterized protein</fullName>
    </submittedName>
</protein>
<dbReference type="AlphaFoldDB" id="A0A101JPZ8"/>
<gene>
    <name evidence="2" type="ORF">ADL15_23305</name>
</gene>
<accession>A0A101JPZ8</accession>
<comment type="caution">
    <text evidence="2">The sequence shown here is derived from an EMBL/GenBank/DDBJ whole genome shotgun (WGS) entry which is preliminary data.</text>
</comment>
<dbReference type="RefSeq" id="WP_067694972.1">
    <property type="nucleotide sequence ID" value="NZ_LLZH01000234.1"/>
</dbReference>
<name>A0A101JPZ8_9ACTN</name>
<dbReference type="Proteomes" id="UP000053244">
    <property type="component" value="Unassembled WGS sequence"/>
</dbReference>
<dbReference type="OrthoDB" id="3298692at2"/>
<evidence type="ECO:0000256" key="1">
    <source>
        <dbReference type="SAM" id="MobiDB-lite"/>
    </source>
</evidence>
<evidence type="ECO:0000313" key="3">
    <source>
        <dbReference type="Proteomes" id="UP000053244"/>
    </source>
</evidence>
<sequence>MTDHWGGFDHHDDDGLPDFGETHDLPDTHELPDVPVPDHDPDLHELPELDHHDLTHHDPLDDDGHDQPDHAHDTVAATDDFPPALDVGDLPEPVDGFPWVDATTLGSADTYTPPLETVDPLALAAHAGVEIPDGADPWATLAASDDPAISALARWWTPGEQ</sequence>
<dbReference type="EMBL" id="LLZH01000234">
    <property type="protein sequence ID" value="KUL30887.1"/>
    <property type="molecule type" value="Genomic_DNA"/>
</dbReference>
<evidence type="ECO:0000313" key="2">
    <source>
        <dbReference type="EMBL" id="KUL30887.1"/>
    </source>
</evidence>
<proteinExistence type="predicted"/>
<organism evidence="2 3">
    <name type="scientific">Actinoplanes awajinensis subsp. mycoplanecinus</name>
    <dbReference type="NCBI Taxonomy" id="135947"/>
    <lineage>
        <taxon>Bacteria</taxon>
        <taxon>Bacillati</taxon>
        <taxon>Actinomycetota</taxon>
        <taxon>Actinomycetes</taxon>
        <taxon>Micromonosporales</taxon>
        <taxon>Micromonosporaceae</taxon>
        <taxon>Actinoplanes</taxon>
    </lineage>
</organism>
<reference evidence="2 3" key="1">
    <citation type="submission" date="2015-10" db="EMBL/GenBank/DDBJ databases">
        <authorList>
            <person name="Gilbert D.G."/>
        </authorList>
    </citation>
    <scope>NUCLEOTIDE SEQUENCE [LARGE SCALE GENOMIC DNA]</scope>
    <source>
        <strain evidence="2 3">NRRL B-16712</strain>
    </source>
</reference>
<keyword evidence="3" id="KW-1185">Reference proteome</keyword>
<feature type="region of interest" description="Disordered" evidence="1">
    <location>
        <begin position="1"/>
        <end position="90"/>
    </location>
</feature>
<feature type="compositionally biased region" description="Basic and acidic residues" evidence="1">
    <location>
        <begin position="1"/>
        <end position="59"/>
    </location>
</feature>